<sequence length="138" mass="14400">MDGGPVIAGSVTSRLSAFWLAWKWVLLLALALAASLYGNYRQHIAAVTAPLRADLDAARDGLVLSGVLQADARAAGDQLRADVAAARATLSTAGRNYRNAVARAPLGVACAPGAERMDAVNTMLGESPERTTSNRRSP</sequence>
<evidence type="ECO:0008006" key="4">
    <source>
        <dbReference type="Google" id="ProtNLM"/>
    </source>
</evidence>
<feature type="transmembrane region" description="Helical" evidence="1">
    <location>
        <begin position="20"/>
        <end position="40"/>
    </location>
</feature>
<gene>
    <name evidence="2" type="ORF">V3391_06575</name>
</gene>
<protein>
    <recommendedName>
        <fullName evidence="4">DUF2570 domain-containing protein</fullName>
    </recommendedName>
</protein>
<accession>A0ABU7WDR5</accession>
<keyword evidence="1" id="KW-0812">Transmembrane</keyword>
<keyword evidence="3" id="KW-1185">Reference proteome</keyword>
<dbReference type="Proteomes" id="UP001358324">
    <property type="component" value="Unassembled WGS sequence"/>
</dbReference>
<evidence type="ECO:0000256" key="1">
    <source>
        <dbReference type="SAM" id="Phobius"/>
    </source>
</evidence>
<name>A0ABU7WDR5_9GAMM</name>
<comment type="caution">
    <text evidence="2">The sequence shown here is derived from an EMBL/GenBank/DDBJ whole genome shotgun (WGS) entry which is preliminary data.</text>
</comment>
<evidence type="ECO:0000313" key="3">
    <source>
        <dbReference type="Proteomes" id="UP001358324"/>
    </source>
</evidence>
<keyword evidence="1" id="KW-0472">Membrane</keyword>
<proteinExistence type="predicted"/>
<evidence type="ECO:0000313" key="2">
    <source>
        <dbReference type="EMBL" id="MEF3081877.1"/>
    </source>
</evidence>
<organism evidence="2 3">
    <name type="scientific">Luteimonas flava</name>
    <dbReference type="NCBI Taxonomy" id="3115822"/>
    <lineage>
        <taxon>Bacteria</taxon>
        <taxon>Pseudomonadati</taxon>
        <taxon>Pseudomonadota</taxon>
        <taxon>Gammaproteobacteria</taxon>
        <taxon>Lysobacterales</taxon>
        <taxon>Lysobacteraceae</taxon>
        <taxon>Luteimonas</taxon>
    </lineage>
</organism>
<dbReference type="EMBL" id="JAZHBM010000001">
    <property type="protein sequence ID" value="MEF3081877.1"/>
    <property type="molecule type" value="Genomic_DNA"/>
</dbReference>
<keyword evidence="1" id="KW-1133">Transmembrane helix</keyword>
<dbReference type="RefSeq" id="WP_332077591.1">
    <property type="nucleotide sequence ID" value="NZ_JAZHBM010000001.1"/>
</dbReference>
<reference evidence="2 3" key="1">
    <citation type="submission" date="2024-01" db="EMBL/GenBank/DDBJ databases">
        <title>Novel species of the genus Luteimonas isolated from rivers.</title>
        <authorList>
            <person name="Lu H."/>
        </authorList>
    </citation>
    <scope>NUCLEOTIDE SEQUENCE [LARGE SCALE GENOMIC DNA]</scope>
    <source>
        <strain evidence="2 3">SMYT11W</strain>
    </source>
</reference>